<evidence type="ECO:0000313" key="3">
    <source>
        <dbReference type="Proteomes" id="UP000814243"/>
    </source>
</evidence>
<evidence type="ECO:0000259" key="1">
    <source>
        <dbReference type="Pfam" id="PF03732"/>
    </source>
</evidence>
<dbReference type="Proteomes" id="UP000814243">
    <property type="component" value="Unassembled WGS sequence"/>
</dbReference>
<dbReference type="AlphaFoldDB" id="A0A922M1C7"/>
<dbReference type="InterPro" id="IPR005162">
    <property type="entry name" value="Retrotrans_gag_dom"/>
</dbReference>
<dbReference type="Pfam" id="PF03732">
    <property type="entry name" value="Retrotrans_gag"/>
    <property type="match status" value="1"/>
</dbReference>
<dbReference type="PANTHER" id="PTHR33223">
    <property type="entry name" value="CCHC-TYPE DOMAIN-CONTAINING PROTEIN"/>
    <property type="match status" value="1"/>
</dbReference>
<dbReference type="SUPFAM" id="SSF57756">
    <property type="entry name" value="Retrovirus zinc finger-like domains"/>
    <property type="match status" value="1"/>
</dbReference>
<proteinExistence type="predicted"/>
<name>A0A922M1C7_SPOEX</name>
<accession>A0A922M1C7</accession>
<protein>
    <recommendedName>
        <fullName evidence="1">Retrotransposon gag domain-containing protein</fullName>
    </recommendedName>
</protein>
<dbReference type="GO" id="GO:0008270">
    <property type="term" value="F:zinc ion binding"/>
    <property type="evidence" value="ECO:0007669"/>
    <property type="project" value="InterPro"/>
</dbReference>
<organism evidence="2 3">
    <name type="scientific">Spodoptera exigua</name>
    <name type="common">Beet armyworm</name>
    <name type="synonym">Noctua fulgens</name>
    <dbReference type="NCBI Taxonomy" id="7107"/>
    <lineage>
        <taxon>Eukaryota</taxon>
        <taxon>Metazoa</taxon>
        <taxon>Ecdysozoa</taxon>
        <taxon>Arthropoda</taxon>
        <taxon>Hexapoda</taxon>
        <taxon>Insecta</taxon>
        <taxon>Pterygota</taxon>
        <taxon>Neoptera</taxon>
        <taxon>Endopterygota</taxon>
        <taxon>Lepidoptera</taxon>
        <taxon>Glossata</taxon>
        <taxon>Ditrysia</taxon>
        <taxon>Noctuoidea</taxon>
        <taxon>Noctuidae</taxon>
        <taxon>Amphipyrinae</taxon>
        <taxon>Spodoptera</taxon>
    </lineage>
</organism>
<feature type="domain" description="Retrotransposon gag" evidence="1">
    <location>
        <begin position="204"/>
        <end position="289"/>
    </location>
</feature>
<dbReference type="PANTHER" id="PTHR33223:SF6">
    <property type="entry name" value="CCHC-TYPE DOMAIN-CONTAINING PROTEIN"/>
    <property type="match status" value="1"/>
</dbReference>
<reference evidence="2" key="1">
    <citation type="journal article" date="2021" name="G3 (Bethesda)">
        <title>Genome and transcriptome analysis of the beet armyworm Spodoptera exigua reveals targets for pest control. .</title>
        <authorList>
            <person name="Simon S."/>
            <person name="Breeschoten T."/>
            <person name="Jansen H.J."/>
            <person name="Dirks R.P."/>
            <person name="Schranz M.E."/>
            <person name="Ros V.I.D."/>
        </authorList>
    </citation>
    <scope>NUCLEOTIDE SEQUENCE</scope>
    <source>
        <strain evidence="2">TB_SE_WUR_2020</strain>
    </source>
</reference>
<dbReference type="InterPro" id="IPR036875">
    <property type="entry name" value="Znf_CCHC_sf"/>
</dbReference>
<evidence type="ECO:0000313" key="2">
    <source>
        <dbReference type="EMBL" id="KAH9628300.1"/>
    </source>
</evidence>
<gene>
    <name evidence="2" type="ORF">HF086_017375</name>
</gene>
<sequence length="437" mass="49249">MVFPVKFMSLQKAELEYEVAIRGETPAATVQELRKQIAKCGPLFPSEDILTSPFEPAVDLDGVVDVLEKTNLILESTSLDKNTLLRTQNLLNHLYHRLNRIACDEKLKDSYDQCVSFYKKTAAKLITLNDSAVDPLAVTVSSNDTSPSIASTPLNVTVTCEGNLNKFAKLKYDGKSCVRAFIQRCEELCKAKNISCNKILTNATEIFIGDALHWYRSIQDSVLSWDELALSLRRDFDQSDYDYRLLSEIRSRTQGESENIVIYLSIMAGLFSRLSKKVSEEDKLEIILHNIRPIYANTLSSAAEVKSIDELRNLCRNFESIQARFSQFKEPPKPSSTTLAPEFAYVGQSNRNCNSKYATNSNNNNTSHSAPNYVHAVNTPISDTKQRYCPRCRNNTHNLRQCKANRDELVCFKCGRKGVKAPDCPDCGKETQIKPKN</sequence>
<dbReference type="EMBL" id="JACEFF010000920">
    <property type="protein sequence ID" value="KAH9628300.1"/>
    <property type="molecule type" value="Genomic_DNA"/>
</dbReference>
<comment type="caution">
    <text evidence="2">The sequence shown here is derived from an EMBL/GenBank/DDBJ whole genome shotgun (WGS) entry which is preliminary data.</text>
</comment>
<dbReference type="GO" id="GO:0003676">
    <property type="term" value="F:nucleic acid binding"/>
    <property type="evidence" value="ECO:0007669"/>
    <property type="project" value="InterPro"/>
</dbReference>